<organism evidence="2">
    <name type="scientific">Eutreptia viridis</name>
    <dbReference type="NCBI Taxonomy" id="96908"/>
    <lineage>
        <taxon>Eukaryota</taxon>
        <taxon>Discoba</taxon>
        <taxon>Euglenozoa</taxon>
        <taxon>Euglenida</taxon>
        <taxon>Spirocuta</taxon>
        <taxon>Euglenophyceae</taxon>
        <taxon>Eutreptiales</taxon>
        <taxon>Eutreptiaceae</taxon>
        <taxon>Eutreptia</taxon>
    </lineage>
</organism>
<dbReference type="PANTHER" id="PTHR34047:SF8">
    <property type="entry name" value="PROTEIN YKFC"/>
    <property type="match status" value="1"/>
</dbReference>
<dbReference type="EMBL" id="JN643723">
    <property type="protein sequence ID" value="AJF34265.1"/>
    <property type="molecule type" value="Genomic_DNA"/>
</dbReference>
<reference evidence="2" key="2">
    <citation type="submission" date="2013-03" db="EMBL/GenBank/DDBJ databases">
        <authorList>
            <person name="Wiegert K.E."/>
            <person name="Bennett M.S."/>
            <person name="Triemer R.E."/>
        </authorList>
    </citation>
    <scope>NUCLEOTIDE SEQUENCE</scope>
</reference>
<keyword evidence="2" id="KW-0934">Plastid</keyword>
<dbReference type="InterPro" id="IPR051083">
    <property type="entry name" value="GrpII_Intron_Splice-Mob/Def"/>
</dbReference>
<evidence type="ECO:0000313" key="2">
    <source>
        <dbReference type="EMBL" id="AJF34265.1"/>
    </source>
</evidence>
<sequence length="448" mass="52754">MSTMFMIDYSVNKNFWKLFSWKKAQNNLFCLQKRLFRSVQVGDIRNSLKIQRLILSSNSTRLLSIRKMTQLSSKRKISGIDGKIFLTFSERFELNEYVRLNCFSWTPQRIKKIPISSRNGQLYLLSILTISDCVWQCLVFFALDPAHESTFHFSNIGFRSFYSVYDAQRLFYLKLNVSAFGSQKRILLVDLEKCFPLRNSSLLMSRLLAPKEIKTGIFSSLNVNVFEGFFNDSQCNFSLLSSLLTNIIINGIENLHSLIRFGSKIFVFLKPFHSEVLISDSFIQYLDQYFCFKSELLSFRVISTEEGFDFEGWTFRLSSQGIFTCVPSYSKYKMFRFTVKQIINNSNYSSKTKAIKLSPIIYNWRNYHRFCNVSVSRNILFSLQKKAFKVFNREVKQNRFSTKRLLDQAFPFVNFVDNFSIHFSYMSCKHIFYYKGIFFCLYCGRLTL</sequence>
<geneLocation type="chloroplast" evidence="2"/>
<dbReference type="AlphaFoldDB" id="A0A0B5GQ82"/>
<feature type="domain" description="Reverse transcriptase N-terminal" evidence="1">
    <location>
        <begin position="16"/>
        <end position="95"/>
    </location>
</feature>
<accession>A0A0B5GQ82</accession>
<dbReference type="InterPro" id="IPR025960">
    <property type="entry name" value="RVT_N"/>
</dbReference>
<keyword evidence="2" id="KW-0150">Chloroplast</keyword>
<reference evidence="2" key="1">
    <citation type="journal article" date="2012" name="Protist">
        <title>Evolution of the chloroplast genome in photosynthetic euglenoids: a comparison of Eutreptia viridis and Euglena gracilis (Euglenophyta).</title>
        <authorList>
            <person name="Wiegert K.E."/>
            <person name="Bennett M.S."/>
            <person name="Triemer R.E."/>
        </authorList>
    </citation>
    <scope>NUCLEOTIDE SEQUENCE</scope>
</reference>
<evidence type="ECO:0000259" key="1">
    <source>
        <dbReference type="Pfam" id="PF13655"/>
    </source>
</evidence>
<protein>
    <submittedName>
        <fullName evidence="2">Ycf13</fullName>
    </submittedName>
</protein>
<name>A0A0B5GQ82_9EUGL</name>
<gene>
    <name evidence="2" type="primary">ycf13</name>
</gene>
<dbReference type="Pfam" id="PF13655">
    <property type="entry name" value="RVT_N"/>
    <property type="match status" value="1"/>
</dbReference>
<dbReference type="PANTHER" id="PTHR34047">
    <property type="entry name" value="NUCLEAR INTRON MATURASE 1, MITOCHONDRIAL-RELATED"/>
    <property type="match status" value="1"/>
</dbReference>
<proteinExistence type="predicted"/>